<feature type="transmembrane region" description="Helical" evidence="1">
    <location>
        <begin position="39"/>
        <end position="59"/>
    </location>
</feature>
<evidence type="ECO:0000256" key="1">
    <source>
        <dbReference type="SAM" id="Phobius"/>
    </source>
</evidence>
<gene>
    <name evidence="2" type="ORF">B0T25DRAFT_292980</name>
</gene>
<protein>
    <submittedName>
        <fullName evidence="2">Uncharacterized protein</fullName>
    </submittedName>
</protein>
<dbReference type="EMBL" id="JAUIQD010000006">
    <property type="protein sequence ID" value="KAK3347019.1"/>
    <property type="molecule type" value="Genomic_DNA"/>
</dbReference>
<keyword evidence="1" id="KW-1133">Transmembrane helix</keyword>
<name>A0AAJ0HCD7_9PEZI</name>
<dbReference type="AlphaFoldDB" id="A0AAJ0HCD7"/>
<evidence type="ECO:0000313" key="2">
    <source>
        <dbReference type="EMBL" id="KAK3347019.1"/>
    </source>
</evidence>
<accession>A0AAJ0HCD7</accession>
<evidence type="ECO:0000313" key="3">
    <source>
        <dbReference type="Proteomes" id="UP001275084"/>
    </source>
</evidence>
<sequence>MRKVNTKCPVNRYYPRYILTLRSRLQTHRLAQGREYSRGVLGMAIIPAYIFIYFCTGFHQESVPFFHWIFGPCLIFMHAGLRYVFALVTDWPPPAKVSTSSALQPWVKPQS</sequence>
<organism evidence="2 3">
    <name type="scientific">Lasiosphaeria hispida</name>
    <dbReference type="NCBI Taxonomy" id="260671"/>
    <lineage>
        <taxon>Eukaryota</taxon>
        <taxon>Fungi</taxon>
        <taxon>Dikarya</taxon>
        <taxon>Ascomycota</taxon>
        <taxon>Pezizomycotina</taxon>
        <taxon>Sordariomycetes</taxon>
        <taxon>Sordariomycetidae</taxon>
        <taxon>Sordariales</taxon>
        <taxon>Lasiosphaeriaceae</taxon>
        <taxon>Lasiosphaeria</taxon>
    </lineage>
</organism>
<keyword evidence="3" id="KW-1185">Reference proteome</keyword>
<keyword evidence="1" id="KW-0812">Transmembrane</keyword>
<reference evidence="2" key="2">
    <citation type="submission" date="2023-06" db="EMBL/GenBank/DDBJ databases">
        <authorList>
            <consortium name="Lawrence Berkeley National Laboratory"/>
            <person name="Haridas S."/>
            <person name="Hensen N."/>
            <person name="Bonometti L."/>
            <person name="Westerberg I."/>
            <person name="Brannstrom I.O."/>
            <person name="Guillou S."/>
            <person name="Cros-Aarteil S."/>
            <person name="Calhoun S."/>
            <person name="Kuo A."/>
            <person name="Mondo S."/>
            <person name="Pangilinan J."/>
            <person name="Riley R."/>
            <person name="Labutti K."/>
            <person name="Andreopoulos B."/>
            <person name="Lipzen A."/>
            <person name="Chen C."/>
            <person name="Yanf M."/>
            <person name="Daum C."/>
            <person name="Ng V."/>
            <person name="Clum A."/>
            <person name="Steindorff A."/>
            <person name="Ohm R."/>
            <person name="Martin F."/>
            <person name="Silar P."/>
            <person name="Natvig D."/>
            <person name="Lalanne C."/>
            <person name="Gautier V."/>
            <person name="Ament-Velasquez S.L."/>
            <person name="Kruys A."/>
            <person name="Hutchinson M.I."/>
            <person name="Powell A.J."/>
            <person name="Barry K."/>
            <person name="Miller A.N."/>
            <person name="Grigoriev I.V."/>
            <person name="Debuchy R."/>
            <person name="Gladieux P."/>
            <person name="Thoren M.H."/>
            <person name="Johannesson H."/>
        </authorList>
    </citation>
    <scope>NUCLEOTIDE SEQUENCE</scope>
    <source>
        <strain evidence="2">CBS 955.72</strain>
    </source>
</reference>
<dbReference type="Proteomes" id="UP001275084">
    <property type="component" value="Unassembled WGS sequence"/>
</dbReference>
<proteinExistence type="predicted"/>
<keyword evidence="1" id="KW-0472">Membrane</keyword>
<feature type="transmembrane region" description="Helical" evidence="1">
    <location>
        <begin position="65"/>
        <end position="85"/>
    </location>
</feature>
<comment type="caution">
    <text evidence="2">The sequence shown here is derived from an EMBL/GenBank/DDBJ whole genome shotgun (WGS) entry which is preliminary data.</text>
</comment>
<reference evidence="2" key="1">
    <citation type="journal article" date="2023" name="Mol. Phylogenet. Evol.">
        <title>Genome-scale phylogeny and comparative genomics of the fungal order Sordariales.</title>
        <authorList>
            <person name="Hensen N."/>
            <person name="Bonometti L."/>
            <person name="Westerberg I."/>
            <person name="Brannstrom I.O."/>
            <person name="Guillou S."/>
            <person name="Cros-Aarteil S."/>
            <person name="Calhoun S."/>
            <person name="Haridas S."/>
            <person name="Kuo A."/>
            <person name="Mondo S."/>
            <person name="Pangilinan J."/>
            <person name="Riley R."/>
            <person name="LaButti K."/>
            <person name="Andreopoulos B."/>
            <person name="Lipzen A."/>
            <person name="Chen C."/>
            <person name="Yan M."/>
            <person name="Daum C."/>
            <person name="Ng V."/>
            <person name="Clum A."/>
            <person name="Steindorff A."/>
            <person name="Ohm R.A."/>
            <person name="Martin F."/>
            <person name="Silar P."/>
            <person name="Natvig D.O."/>
            <person name="Lalanne C."/>
            <person name="Gautier V."/>
            <person name="Ament-Velasquez S.L."/>
            <person name="Kruys A."/>
            <person name="Hutchinson M.I."/>
            <person name="Powell A.J."/>
            <person name="Barry K."/>
            <person name="Miller A.N."/>
            <person name="Grigoriev I.V."/>
            <person name="Debuchy R."/>
            <person name="Gladieux P."/>
            <person name="Hiltunen Thoren M."/>
            <person name="Johannesson H."/>
        </authorList>
    </citation>
    <scope>NUCLEOTIDE SEQUENCE</scope>
    <source>
        <strain evidence="2">CBS 955.72</strain>
    </source>
</reference>